<keyword evidence="2" id="KW-1185">Reference proteome</keyword>
<gene>
    <name evidence="1" type="ORF">FA15DRAFT_655461</name>
</gene>
<dbReference type="Proteomes" id="UP000307440">
    <property type="component" value="Unassembled WGS sequence"/>
</dbReference>
<protein>
    <submittedName>
        <fullName evidence="1">Uncharacterized protein</fullName>
    </submittedName>
</protein>
<organism evidence="1 2">
    <name type="scientific">Coprinopsis marcescibilis</name>
    <name type="common">Agaric fungus</name>
    <name type="synonym">Psathyrella marcescibilis</name>
    <dbReference type="NCBI Taxonomy" id="230819"/>
    <lineage>
        <taxon>Eukaryota</taxon>
        <taxon>Fungi</taxon>
        <taxon>Dikarya</taxon>
        <taxon>Basidiomycota</taxon>
        <taxon>Agaricomycotina</taxon>
        <taxon>Agaricomycetes</taxon>
        <taxon>Agaricomycetidae</taxon>
        <taxon>Agaricales</taxon>
        <taxon>Agaricineae</taxon>
        <taxon>Psathyrellaceae</taxon>
        <taxon>Coprinopsis</taxon>
    </lineage>
</organism>
<dbReference type="AlphaFoldDB" id="A0A5C3KXN7"/>
<proteinExistence type="predicted"/>
<evidence type="ECO:0000313" key="1">
    <source>
        <dbReference type="EMBL" id="TFK24920.1"/>
    </source>
</evidence>
<accession>A0A5C3KXN7</accession>
<name>A0A5C3KXN7_COPMA</name>
<reference evidence="1 2" key="1">
    <citation type="journal article" date="2019" name="Nat. Ecol. Evol.">
        <title>Megaphylogeny resolves global patterns of mushroom evolution.</title>
        <authorList>
            <person name="Varga T."/>
            <person name="Krizsan K."/>
            <person name="Foldi C."/>
            <person name="Dima B."/>
            <person name="Sanchez-Garcia M."/>
            <person name="Sanchez-Ramirez S."/>
            <person name="Szollosi G.J."/>
            <person name="Szarkandi J.G."/>
            <person name="Papp V."/>
            <person name="Albert L."/>
            <person name="Andreopoulos W."/>
            <person name="Angelini C."/>
            <person name="Antonin V."/>
            <person name="Barry K.W."/>
            <person name="Bougher N.L."/>
            <person name="Buchanan P."/>
            <person name="Buyck B."/>
            <person name="Bense V."/>
            <person name="Catcheside P."/>
            <person name="Chovatia M."/>
            <person name="Cooper J."/>
            <person name="Damon W."/>
            <person name="Desjardin D."/>
            <person name="Finy P."/>
            <person name="Geml J."/>
            <person name="Haridas S."/>
            <person name="Hughes K."/>
            <person name="Justo A."/>
            <person name="Karasinski D."/>
            <person name="Kautmanova I."/>
            <person name="Kiss B."/>
            <person name="Kocsube S."/>
            <person name="Kotiranta H."/>
            <person name="LaButti K.M."/>
            <person name="Lechner B.E."/>
            <person name="Liimatainen K."/>
            <person name="Lipzen A."/>
            <person name="Lukacs Z."/>
            <person name="Mihaltcheva S."/>
            <person name="Morgado L.N."/>
            <person name="Niskanen T."/>
            <person name="Noordeloos M.E."/>
            <person name="Ohm R.A."/>
            <person name="Ortiz-Santana B."/>
            <person name="Ovrebo C."/>
            <person name="Racz N."/>
            <person name="Riley R."/>
            <person name="Savchenko A."/>
            <person name="Shiryaev A."/>
            <person name="Soop K."/>
            <person name="Spirin V."/>
            <person name="Szebenyi C."/>
            <person name="Tomsovsky M."/>
            <person name="Tulloss R.E."/>
            <person name="Uehling J."/>
            <person name="Grigoriev I.V."/>
            <person name="Vagvolgyi C."/>
            <person name="Papp T."/>
            <person name="Martin F.M."/>
            <person name="Miettinen O."/>
            <person name="Hibbett D.S."/>
            <person name="Nagy L.G."/>
        </authorList>
    </citation>
    <scope>NUCLEOTIDE SEQUENCE [LARGE SCALE GENOMIC DNA]</scope>
    <source>
        <strain evidence="1 2">CBS 121175</strain>
    </source>
</reference>
<sequence length="124" mass="13519">MEKDAAYHIPMMMMARLDLGNGAVLRPAAASAGFKVGGSINSWSLGNDAVLCPAAASASLLVGGGVNDGEDDEGIHLSYCEWCGRNFACDKVSEEHLQRLSEYLYLERLPKARRSRRAKEKQVF</sequence>
<evidence type="ECO:0000313" key="2">
    <source>
        <dbReference type="Proteomes" id="UP000307440"/>
    </source>
</evidence>
<dbReference type="EMBL" id="ML210192">
    <property type="protein sequence ID" value="TFK24920.1"/>
    <property type="molecule type" value="Genomic_DNA"/>
</dbReference>